<dbReference type="InParanoid" id="A0A1J7J1Q2"/>
<gene>
    <name evidence="1" type="ORF">CONLIGDRAFT_696713</name>
</gene>
<protein>
    <submittedName>
        <fullName evidence="1">Uncharacterized protein</fullName>
    </submittedName>
</protein>
<accession>A0A1J7J1Q2</accession>
<keyword evidence="2" id="KW-1185">Reference proteome</keyword>
<organism evidence="1 2">
    <name type="scientific">Coniochaeta ligniaria NRRL 30616</name>
    <dbReference type="NCBI Taxonomy" id="1408157"/>
    <lineage>
        <taxon>Eukaryota</taxon>
        <taxon>Fungi</taxon>
        <taxon>Dikarya</taxon>
        <taxon>Ascomycota</taxon>
        <taxon>Pezizomycotina</taxon>
        <taxon>Sordariomycetes</taxon>
        <taxon>Sordariomycetidae</taxon>
        <taxon>Coniochaetales</taxon>
        <taxon>Coniochaetaceae</taxon>
        <taxon>Coniochaeta</taxon>
    </lineage>
</organism>
<sequence>MALTTERCKQMAQAALELQLWKGPIVGLAAKRNWRCSDIGEPSKDHGGRKRRTALEARTTVVEAGCRSSLCHAEVETSARRGPSLVVISGSVSYGRSSLYGIFLTTLGPFQEHETPRLKTTTTPSRIIPEARDASFLSRILCNVYHLDNHDTIYRHSAVWIYMSMISHCKQQDLAESLDSLLATLQLALRVRDILHPTSSRS</sequence>
<evidence type="ECO:0000313" key="2">
    <source>
        <dbReference type="Proteomes" id="UP000182658"/>
    </source>
</evidence>
<name>A0A1J7J1Q2_9PEZI</name>
<dbReference type="EMBL" id="KV875094">
    <property type="protein sequence ID" value="OIW33975.1"/>
    <property type="molecule type" value="Genomic_DNA"/>
</dbReference>
<evidence type="ECO:0000313" key="1">
    <source>
        <dbReference type="EMBL" id="OIW33975.1"/>
    </source>
</evidence>
<dbReference type="Proteomes" id="UP000182658">
    <property type="component" value="Unassembled WGS sequence"/>
</dbReference>
<dbReference type="AlphaFoldDB" id="A0A1J7J1Q2"/>
<reference evidence="1 2" key="1">
    <citation type="submission" date="2016-10" db="EMBL/GenBank/DDBJ databases">
        <title>Draft genome sequence of Coniochaeta ligniaria NRRL30616, a lignocellulolytic fungus for bioabatement of inhibitors in plant biomass hydrolysates.</title>
        <authorList>
            <consortium name="DOE Joint Genome Institute"/>
            <person name="Jimenez D.J."/>
            <person name="Hector R.E."/>
            <person name="Riley R."/>
            <person name="Sun H."/>
            <person name="Grigoriev I.V."/>
            <person name="Van Elsas J.D."/>
            <person name="Nichols N.N."/>
        </authorList>
    </citation>
    <scope>NUCLEOTIDE SEQUENCE [LARGE SCALE GENOMIC DNA]</scope>
    <source>
        <strain evidence="1 2">NRRL 30616</strain>
    </source>
</reference>
<proteinExistence type="predicted"/>